<feature type="transmembrane region" description="Helical" evidence="1">
    <location>
        <begin position="58"/>
        <end position="77"/>
    </location>
</feature>
<reference evidence="2" key="1">
    <citation type="journal article" date="2023" name="Comput. Struct. Biotechnol. J.">
        <title>Discovery of a novel marine Bacteroidetes with a rich repertoire of carbohydrate-active enzymes.</title>
        <authorList>
            <person name="Chen B."/>
            <person name="Liu G."/>
            <person name="Chen Q."/>
            <person name="Wang H."/>
            <person name="Liu L."/>
            <person name="Tang K."/>
        </authorList>
    </citation>
    <scope>NUCLEOTIDE SEQUENCE</scope>
    <source>
        <strain evidence="2">TK19036</strain>
    </source>
</reference>
<name>A0AA49GRJ3_9BACT</name>
<evidence type="ECO:0000313" key="2">
    <source>
        <dbReference type="EMBL" id="WKN39193.1"/>
    </source>
</evidence>
<accession>A0AA49GRJ3</accession>
<reference evidence="2" key="2">
    <citation type="journal article" date="2024" name="Antonie Van Leeuwenhoek">
        <title>Roseihalotalea indica gen. nov., sp. nov., a halophilic Bacteroidetes from mesopelagic Southwest Indian Ocean with higher carbohydrate metabolic potential.</title>
        <authorList>
            <person name="Chen B."/>
            <person name="Zhang M."/>
            <person name="Lin D."/>
            <person name="Ye J."/>
            <person name="Tang K."/>
        </authorList>
    </citation>
    <scope>NUCLEOTIDE SEQUENCE</scope>
    <source>
        <strain evidence="2">TK19036</strain>
    </source>
</reference>
<feature type="transmembrane region" description="Helical" evidence="1">
    <location>
        <begin position="119"/>
        <end position="136"/>
    </location>
</feature>
<sequence>MKTSKTTMTEAESWNIIQGMIAEAKQEFQDDGFYYLLWGWLVLIASVSHYLLLTLTDFAHPYAVWLLMLVGVGATVWRGVKDSKRNVKTYVGTLMQSLWLAVFISLMITLVAAGTKTGYQAAYPVILLLYGVGTFVSGRLFRFTPLVIGAIGIWVLATISYFVPFQTQLLLIALSTMIGYIVPGYLLKSQYRRS</sequence>
<proteinExistence type="predicted"/>
<keyword evidence="1" id="KW-1133">Transmembrane helix</keyword>
<dbReference type="EMBL" id="CP120682">
    <property type="protein sequence ID" value="WKN39193.1"/>
    <property type="molecule type" value="Genomic_DNA"/>
</dbReference>
<gene>
    <name evidence="2" type="ORF">K4G66_10840</name>
</gene>
<feature type="transmembrane region" description="Helical" evidence="1">
    <location>
        <begin position="169"/>
        <end position="187"/>
    </location>
</feature>
<feature type="transmembrane region" description="Helical" evidence="1">
    <location>
        <begin position="89"/>
        <end position="113"/>
    </location>
</feature>
<keyword evidence="1" id="KW-0812">Transmembrane</keyword>
<protein>
    <submittedName>
        <fullName evidence="2">Uncharacterized protein</fullName>
    </submittedName>
</protein>
<feature type="transmembrane region" description="Helical" evidence="1">
    <location>
        <begin position="143"/>
        <end position="163"/>
    </location>
</feature>
<organism evidence="2">
    <name type="scientific">Roseihalotalea indica</name>
    <dbReference type="NCBI Taxonomy" id="2867963"/>
    <lineage>
        <taxon>Bacteria</taxon>
        <taxon>Pseudomonadati</taxon>
        <taxon>Bacteroidota</taxon>
        <taxon>Cytophagia</taxon>
        <taxon>Cytophagales</taxon>
        <taxon>Catalimonadaceae</taxon>
        <taxon>Roseihalotalea</taxon>
    </lineage>
</organism>
<dbReference type="AlphaFoldDB" id="A0AA49GRJ3"/>
<evidence type="ECO:0000256" key="1">
    <source>
        <dbReference type="SAM" id="Phobius"/>
    </source>
</evidence>
<feature type="transmembrane region" description="Helical" evidence="1">
    <location>
        <begin position="33"/>
        <end position="52"/>
    </location>
</feature>
<keyword evidence="1" id="KW-0472">Membrane</keyword>